<evidence type="ECO:0000313" key="5">
    <source>
        <dbReference type="Proteomes" id="UP000563426"/>
    </source>
</evidence>
<feature type="transmembrane region" description="Helical" evidence="3">
    <location>
        <begin position="38"/>
        <end position="57"/>
    </location>
</feature>
<dbReference type="OrthoDB" id="5501592at2"/>
<proteinExistence type="predicted"/>
<keyword evidence="3" id="KW-0812">Transmembrane</keyword>
<sequence>MNAAVLQFHHREAFEHTVTRALAAGAGAGLVQWLGLRVGLPVPLTWLVPAAVVLACARGDKWDRGLLSGLGLLLVALPYGLGLSPAWTVATSGAAAGALLVRSRLNDLGEEGQVAEARPTLVHYGLGAVLGAGLTLAGGVVANILSVRLASVATPTLLAAAVVGGIVGLFVGLGAIAAHLGLTADPVEARAEELLPQLSGDFLTLSERALNLYRQCGQSLAKLPREPAREELARTLARITKGAVELASEWAGVEAQLEERATAELQAERESLERSARASTDVVARRQLEAAAASLAEEVERLGDVRQRRERILARLRAEVALLERARVALLSLRSGQAQLKAAELASLARRFRALSTAQGEEGQAMDAVAAQVTLTQVAPVEVAPVTPVDPAPVASDGAKVPEIQRIQGE</sequence>
<dbReference type="AlphaFoldDB" id="A0A3A8HAX7"/>
<keyword evidence="3" id="KW-0472">Membrane</keyword>
<organism evidence="4 5">
    <name type="scientific">Corallococcus exercitus</name>
    <dbReference type="NCBI Taxonomy" id="2316736"/>
    <lineage>
        <taxon>Bacteria</taxon>
        <taxon>Pseudomonadati</taxon>
        <taxon>Myxococcota</taxon>
        <taxon>Myxococcia</taxon>
        <taxon>Myxococcales</taxon>
        <taxon>Cystobacterineae</taxon>
        <taxon>Myxococcaceae</taxon>
        <taxon>Corallococcus</taxon>
    </lineage>
</organism>
<gene>
    <name evidence="4" type="ORF">HMI49_35345</name>
</gene>
<evidence type="ECO:0000313" key="4">
    <source>
        <dbReference type="EMBL" id="NOK38486.1"/>
    </source>
</evidence>
<dbReference type="Proteomes" id="UP000563426">
    <property type="component" value="Unassembled WGS sequence"/>
</dbReference>
<comment type="caution">
    <text evidence="4">The sequence shown here is derived from an EMBL/GenBank/DDBJ whole genome shotgun (WGS) entry which is preliminary data.</text>
</comment>
<keyword evidence="5" id="KW-1185">Reference proteome</keyword>
<evidence type="ECO:0000256" key="3">
    <source>
        <dbReference type="SAM" id="Phobius"/>
    </source>
</evidence>
<keyword evidence="1" id="KW-0175">Coiled coil</keyword>
<feature type="transmembrane region" description="Helical" evidence="3">
    <location>
        <begin position="121"/>
        <end position="145"/>
    </location>
</feature>
<feature type="coiled-coil region" evidence="1">
    <location>
        <begin position="255"/>
        <end position="326"/>
    </location>
</feature>
<name>A0A3A8HAX7_9BACT</name>
<accession>A0A3A8HAX7</accession>
<dbReference type="EMBL" id="JABFJV010000326">
    <property type="protein sequence ID" value="NOK38486.1"/>
    <property type="molecule type" value="Genomic_DNA"/>
</dbReference>
<feature type="transmembrane region" description="Helical" evidence="3">
    <location>
        <begin position="157"/>
        <end position="182"/>
    </location>
</feature>
<feature type="transmembrane region" description="Helical" evidence="3">
    <location>
        <begin position="69"/>
        <end position="101"/>
    </location>
</feature>
<keyword evidence="3" id="KW-1133">Transmembrane helix</keyword>
<reference evidence="4 5" key="1">
    <citation type="submission" date="2020-05" db="EMBL/GenBank/DDBJ databases">
        <authorList>
            <person name="Whitworth D."/>
        </authorList>
    </citation>
    <scope>NUCLEOTIDE SEQUENCE [LARGE SCALE GENOMIC DNA]</scope>
    <source>
        <strain evidence="4 5">AB043B</strain>
    </source>
</reference>
<evidence type="ECO:0000256" key="1">
    <source>
        <dbReference type="SAM" id="Coils"/>
    </source>
</evidence>
<evidence type="ECO:0000256" key="2">
    <source>
        <dbReference type="SAM" id="MobiDB-lite"/>
    </source>
</evidence>
<protein>
    <submittedName>
        <fullName evidence="4">Uncharacterized protein</fullName>
    </submittedName>
</protein>
<feature type="region of interest" description="Disordered" evidence="2">
    <location>
        <begin position="389"/>
        <end position="410"/>
    </location>
</feature>